<feature type="compositionally biased region" description="Basic and acidic residues" evidence="7">
    <location>
        <begin position="332"/>
        <end position="342"/>
    </location>
</feature>
<gene>
    <name evidence="10" type="ORF">JOB18_017626</name>
</gene>
<dbReference type="GO" id="GO:0005634">
    <property type="term" value="C:nucleus"/>
    <property type="evidence" value="ECO:0007669"/>
    <property type="project" value="TreeGrafter"/>
</dbReference>
<feature type="region of interest" description="Disordered" evidence="7">
    <location>
        <begin position="459"/>
        <end position="490"/>
    </location>
</feature>
<feature type="domain" description="C2H2-type" evidence="9">
    <location>
        <begin position="958"/>
        <end position="985"/>
    </location>
</feature>
<dbReference type="PROSITE" id="PS50097">
    <property type="entry name" value="BTB"/>
    <property type="match status" value="1"/>
</dbReference>
<feature type="compositionally biased region" description="Polar residues" evidence="7">
    <location>
        <begin position="1040"/>
        <end position="1050"/>
    </location>
</feature>
<dbReference type="InterPro" id="IPR041011">
    <property type="entry name" value="Znf_C2H2_6"/>
</dbReference>
<evidence type="ECO:0000256" key="5">
    <source>
        <dbReference type="ARBA" id="ARBA00023242"/>
    </source>
</evidence>
<keyword evidence="1" id="KW-0479">Metal-binding</keyword>
<sequence>MLTNCYLFRVYSKTKSSVALSFSSPRCTISPSWTKHSWQPEGKERRGMGGVKVPDDLVSTGFPHRKYRRSYSIIDHSMIVRIFLHSVNAVISVICSTFYDGWNHDQCAEIYTTVNKVAAVRRKERSDDGHAMESLVHYSNPSHALSVLGLLNEQRLRGQMCDVVLVVADQRYQAHKSVLAASSEYFQSLFTRVDAESLKVVNLDFCEPDAFEIVLNYIYSSSLFVDKGSLAAIQELGYSLGIPFLTNIVSARPHASYCVSRKRLSFSEGDENDVQTRSVIVCRVRNDTTHPSRPNYQRKTPERSLSPHSTPVSAHPPADHNSQESVRNSESISRKLSEQSEAADRKFTYPYTSILKGKSSHITSLRPQLTSSVSFSDAETQHIRMQSGTDRVTKDEEEQEQRYHTKVPFEGQAREPSQTIDRSGPLIKSLLRRSLSMDSPVPVFSPTLELKDLQNREQSVVKMASKASGPEPSAQNGNPKNASLVLRPPYPSRYDEETQVERVVSVKAEPSSPLPDPMDIVRITVGDALPVNLKDLQTNYDQVSKIDFNSSGKRKERPDNRRYPFKKNKLYKERTFSFDENMTETVHQSASSESNENSGEPSKNKIFKCWNCLKVFRSSAGLHRHVNMYHNPEKPYACDICHKRFHTNFKVWTHCQTQHGVVQNPASSSSSSVLDEKFQKKLIDIVREREIKKALLWKLKRNKQSLQSPVLTKKRLRPSYICPYCGKVFVFQSQYRQHLRTHPAEKAEQDTSSEGILYQEQEDIIPQKNADTGVYSCRLCNMKLSSLFEQGDHERGCRHATVCPYCGLRFSSPSVKRDHEAHCKYKKLTCLECMRTFKSSFSIWRHQVEVHNHNMMTVKEQIQLRQQENNEEVSDILQEEHYSDEPLVTGISRENISYSDSSGPHMYDSEDSSSYVPEDLSMGHYGKLVVKEEPLEEAVSERENTESAKTGCEEPGVWPCEKCGNLFSSRKDLERHQELLCHIKPFICHICNKAFRTNFRLWSHFQSHVHEPGAKEIERHPSPLTPSPPTTPHNPEHCSPQATVLKSTQAGPVAAGMAEESSSPEPCSSSTGKTKRLEPEQQPSSHSPLSRSDSMENPGGPQESDTLFYHAPSLSALTFKRQYMCKLCHRTFKTAFSLWSHEQSHSHM</sequence>
<dbReference type="PROSITE" id="PS50157">
    <property type="entry name" value="ZINC_FINGER_C2H2_2"/>
    <property type="match status" value="6"/>
</dbReference>
<dbReference type="Pfam" id="PF00651">
    <property type="entry name" value="BTB"/>
    <property type="match status" value="1"/>
</dbReference>
<feature type="region of interest" description="Disordered" evidence="7">
    <location>
        <begin position="376"/>
        <end position="403"/>
    </location>
</feature>
<keyword evidence="5" id="KW-0539">Nucleus</keyword>
<feature type="domain" description="C2H2-type" evidence="9">
    <location>
        <begin position="986"/>
        <end position="1013"/>
    </location>
</feature>
<dbReference type="Proteomes" id="UP000693946">
    <property type="component" value="Linkage Group LG13"/>
</dbReference>
<dbReference type="SMART" id="SM00355">
    <property type="entry name" value="ZnF_C2H2"/>
    <property type="match status" value="9"/>
</dbReference>
<feature type="region of interest" description="Disordered" evidence="7">
    <location>
        <begin position="283"/>
        <end position="342"/>
    </location>
</feature>
<dbReference type="InterPro" id="IPR013087">
    <property type="entry name" value="Znf_C2H2_type"/>
</dbReference>
<dbReference type="AlphaFoldDB" id="A0AAV6SGQ1"/>
<accession>A0AAV6SGQ1</accession>
<feature type="domain" description="C2H2-type" evidence="9">
    <location>
        <begin position="607"/>
        <end position="635"/>
    </location>
</feature>
<feature type="domain" description="C2H2-type" evidence="9">
    <location>
        <begin position="828"/>
        <end position="856"/>
    </location>
</feature>
<dbReference type="GO" id="GO:0000981">
    <property type="term" value="F:DNA-binding transcription factor activity, RNA polymerase II-specific"/>
    <property type="evidence" value="ECO:0007669"/>
    <property type="project" value="TreeGrafter"/>
</dbReference>
<comment type="caution">
    <text evidence="10">The sequence shown here is derived from an EMBL/GenBank/DDBJ whole genome shotgun (WGS) entry which is preliminary data.</text>
</comment>
<dbReference type="PANTHER" id="PTHR24394">
    <property type="entry name" value="ZINC FINGER PROTEIN"/>
    <property type="match status" value="1"/>
</dbReference>
<evidence type="ECO:0000256" key="6">
    <source>
        <dbReference type="PROSITE-ProRule" id="PRU00042"/>
    </source>
</evidence>
<dbReference type="InterPro" id="IPR000210">
    <property type="entry name" value="BTB/POZ_dom"/>
</dbReference>
<feature type="domain" description="BTB" evidence="8">
    <location>
        <begin position="161"/>
        <end position="227"/>
    </location>
</feature>
<feature type="region of interest" description="Disordered" evidence="7">
    <location>
        <begin position="547"/>
        <end position="566"/>
    </location>
</feature>
<dbReference type="SMART" id="SM00225">
    <property type="entry name" value="BTB"/>
    <property type="match status" value="1"/>
</dbReference>
<feature type="compositionally biased region" description="Low complexity" evidence="7">
    <location>
        <begin position="1059"/>
        <end position="1070"/>
    </location>
</feature>
<keyword evidence="11" id="KW-1185">Reference proteome</keyword>
<reference evidence="10 11" key="1">
    <citation type="journal article" date="2021" name="Sci. Rep.">
        <title>Chromosome anchoring in Senegalese sole (Solea senegalensis) reveals sex-associated markers and genome rearrangements in flatfish.</title>
        <authorList>
            <person name="Guerrero-Cozar I."/>
            <person name="Gomez-Garrido J."/>
            <person name="Berbel C."/>
            <person name="Martinez-Blanch J.F."/>
            <person name="Alioto T."/>
            <person name="Claros M.G."/>
            <person name="Gagnaire P.A."/>
            <person name="Manchado M."/>
        </authorList>
    </citation>
    <scope>NUCLEOTIDE SEQUENCE [LARGE SCALE GENOMIC DNA]</scope>
    <source>
        <strain evidence="10">Sse05_10M</strain>
    </source>
</reference>
<evidence type="ECO:0000256" key="3">
    <source>
        <dbReference type="ARBA" id="ARBA00022771"/>
    </source>
</evidence>
<proteinExistence type="predicted"/>
<evidence type="ECO:0000256" key="7">
    <source>
        <dbReference type="SAM" id="MobiDB-lite"/>
    </source>
</evidence>
<dbReference type="Pfam" id="PF18450">
    <property type="entry name" value="zf_C2H2_6"/>
    <property type="match status" value="1"/>
</dbReference>
<dbReference type="EMBL" id="JAGKHQ010000005">
    <property type="protein sequence ID" value="KAG7515867.1"/>
    <property type="molecule type" value="Genomic_DNA"/>
</dbReference>
<feature type="compositionally biased region" description="Polar residues" evidence="7">
    <location>
        <begin position="376"/>
        <end position="390"/>
    </location>
</feature>
<dbReference type="PANTHER" id="PTHR24394:SF15">
    <property type="entry name" value="ZINC FINGER AND BTB DOMAIN-CONTAINING PROTEIN 21"/>
    <property type="match status" value="1"/>
</dbReference>
<dbReference type="FunFam" id="3.30.160.60:FF:000777">
    <property type="entry name" value="zinc finger and BTB domain-containing protein 21"/>
    <property type="match status" value="1"/>
</dbReference>
<keyword evidence="4" id="KW-0862">Zinc</keyword>
<evidence type="ECO:0000256" key="2">
    <source>
        <dbReference type="ARBA" id="ARBA00022737"/>
    </source>
</evidence>
<keyword evidence="3 6" id="KW-0863">Zinc-finger</keyword>
<dbReference type="PROSITE" id="PS00028">
    <property type="entry name" value="ZINC_FINGER_C2H2_1"/>
    <property type="match status" value="8"/>
</dbReference>
<feature type="compositionally biased region" description="Pro residues" evidence="7">
    <location>
        <begin position="1023"/>
        <end position="1032"/>
    </location>
</feature>
<dbReference type="GO" id="GO:0008270">
    <property type="term" value="F:zinc ion binding"/>
    <property type="evidence" value="ECO:0007669"/>
    <property type="project" value="UniProtKB-KW"/>
</dbReference>
<feature type="region of interest" description="Disordered" evidence="7">
    <location>
        <begin position="582"/>
        <end position="602"/>
    </location>
</feature>
<evidence type="ECO:0000256" key="4">
    <source>
        <dbReference type="ARBA" id="ARBA00022833"/>
    </source>
</evidence>
<name>A0AAV6SGQ1_SOLSE</name>
<feature type="domain" description="C2H2-type" evidence="9">
    <location>
        <begin position="1123"/>
        <end position="1148"/>
    </location>
</feature>
<evidence type="ECO:0000313" key="11">
    <source>
        <dbReference type="Proteomes" id="UP000693946"/>
    </source>
</evidence>
<evidence type="ECO:0000256" key="1">
    <source>
        <dbReference type="ARBA" id="ARBA00022723"/>
    </source>
</evidence>
<dbReference type="FunFam" id="3.30.710.10:FF:000065">
    <property type="entry name" value="zinc finger and BTB domain-containing protein 21"/>
    <property type="match status" value="1"/>
</dbReference>
<evidence type="ECO:0000313" key="10">
    <source>
        <dbReference type="EMBL" id="KAG7515867.1"/>
    </source>
</evidence>
<protein>
    <submittedName>
        <fullName evidence="10">Zinc finger and BTB domain-containing protein 21</fullName>
    </submittedName>
</protein>
<organism evidence="10 11">
    <name type="scientific">Solea senegalensis</name>
    <name type="common">Senegalese sole</name>
    <dbReference type="NCBI Taxonomy" id="28829"/>
    <lineage>
        <taxon>Eukaryota</taxon>
        <taxon>Metazoa</taxon>
        <taxon>Chordata</taxon>
        <taxon>Craniata</taxon>
        <taxon>Vertebrata</taxon>
        <taxon>Euteleostomi</taxon>
        <taxon>Actinopterygii</taxon>
        <taxon>Neopterygii</taxon>
        <taxon>Teleostei</taxon>
        <taxon>Neoteleostei</taxon>
        <taxon>Acanthomorphata</taxon>
        <taxon>Carangaria</taxon>
        <taxon>Pleuronectiformes</taxon>
        <taxon>Pleuronectoidei</taxon>
        <taxon>Soleidae</taxon>
        <taxon>Solea</taxon>
    </lineage>
</organism>
<evidence type="ECO:0000259" key="8">
    <source>
        <dbReference type="PROSITE" id="PS50097"/>
    </source>
</evidence>
<feature type="compositionally biased region" description="Low complexity" evidence="7">
    <location>
        <begin position="589"/>
        <end position="601"/>
    </location>
</feature>
<keyword evidence="2" id="KW-0677">Repeat</keyword>
<feature type="region of interest" description="Disordered" evidence="7">
    <location>
        <begin position="1016"/>
        <end position="1107"/>
    </location>
</feature>
<dbReference type="Pfam" id="PF00096">
    <property type="entry name" value="zf-C2H2"/>
    <property type="match status" value="2"/>
</dbReference>
<feature type="domain" description="C2H2-type" evidence="9">
    <location>
        <begin position="720"/>
        <end position="747"/>
    </location>
</feature>
<evidence type="ECO:0000259" key="9">
    <source>
        <dbReference type="PROSITE" id="PS50157"/>
    </source>
</evidence>